<evidence type="ECO:0000313" key="1">
    <source>
        <dbReference type="EMBL" id="EEQ29095.1"/>
    </source>
</evidence>
<accession>C5FIB5</accession>
<dbReference type="HOGENOM" id="CLU_1570253_0_0_1"/>
<evidence type="ECO:0000313" key="2">
    <source>
        <dbReference type="Proteomes" id="UP000002035"/>
    </source>
</evidence>
<dbReference type="RefSeq" id="XP_002848980.1">
    <property type="nucleotide sequence ID" value="XM_002848934.1"/>
</dbReference>
<dbReference type="EMBL" id="DS995702">
    <property type="protein sequence ID" value="EEQ29095.1"/>
    <property type="molecule type" value="Genomic_DNA"/>
</dbReference>
<sequence length="170" mass="19616">MSNTRRAQAQSTIFKMQCKKKASRGEDVYKWGRGEGHIHTGMRQGSMKFGTDGVHNERPRSALCLDAWRGYGKRRHTHIYLYIYIHKYISTPVYMLVSEIAPGIVKQPGSNLTRSEVDHALDIATHNMEHNPDGPDQLLNIERSLLVFARQLDGFPHLWIVFPYRTNFSF</sequence>
<proteinExistence type="predicted"/>
<dbReference type="VEuPathDB" id="FungiDB:MCYG_01914"/>
<dbReference type="GeneID" id="9229032"/>
<dbReference type="AlphaFoldDB" id="C5FIB5"/>
<gene>
    <name evidence="1" type="ORF">MCYG_01914</name>
</gene>
<dbReference type="Proteomes" id="UP000002035">
    <property type="component" value="Unassembled WGS sequence"/>
</dbReference>
<organism evidence="1 2">
    <name type="scientific">Arthroderma otae (strain ATCC MYA-4605 / CBS 113480)</name>
    <name type="common">Microsporum canis</name>
    <dbReference type="NCBI Taxonomy" id="554155"/>
    <lineage>
        <taxon>Eukaryota</taxon>
        <taxon>Fungi</taxon>
        <taxon>Dikarya</taxon>
        <taxon>Ascomycota</taxon>
        <taxon>Pezizomycotina</taxon>
        <taxon>Eurotiomycetes</taxon>
        <taxon>Eurotiomycetidae</taxon>
        <taxon>Onygenales</taxon>
        <taxon>Arthrodermataceae</taxon>
        <taxon>Microsporum</taxon>
    </lineage>
</organism>
<name>C5FIB5_ARTOC</name>
<protein>
    <submittedName>
        <fullName evidence="1">Uncharacterized protein</fullName>
    </submittedName>
</protein>
<keyword evidence="2" id="KW-1185">Reference proteome</keyword>
<reference evidence="2" key="1">
    <citation type="journal article" date="2012" name="MBio">
        <title>Comparative genome analysis of Trichophyton rubrum and related dermatophytes reveals candidate genes involved in infection.</title>
        <authorList>
            <person name="Martinez D.A."/>
            <person name="Oliver B.G."/>
            <person name="Graeser Y."/>
            <person name="Goldberg J.M."/>
            <person name="Li W."/>
            <person name="Martinez-Rossi N.M."/>
            <person name="Monod M."/>
            <person name="Shelest E."/>
            <person name="Barton R.C."/>
            <person name="Birch E."/>
            <person name="Brakhage A.A."/>
            <person name="Chen Z."/>
            <person name="Gurr S.J."/>
            <person name="Heiman D."/>
            <person name="Heitman J."/>
            <person name="Kosti I."/>
            <person name="Rossi A."/>
            <person name="Saif S."/>
            <person name="Samalova M."/>
            <person name="Saunders C.W."/>
            <person name="Shea T."/>
            <person name="Summerbell R.C."/>
            <person name="Xu J."/>
            <person name="Young S."/>
            <person name="Zeng Q."/>
            <person name="Birren B.W."/>
            <person name="Cuomo C.A."/>
            <person name="White T.C."/>
        </authorList>
    </citation>
    <scope>NUCLEOTIDE SEQUENCE [LARGE SCALE GENOMIC DNA]</scope>
    <source>
        <strain evidence="2">ATCC MYA-4605 / CBS 113480</strain>
    </source>
</reference>